<keyword evidence="3" id="KW-0804">Transcription</keyword>
<dbReference type="Pfam" id="PF00196">
    <property type="entry name" value="GerE"/>
    <property type="match status" value="1"/>
</dbReference>
<dbReference type="EMBL" id="VYKL01000008">
    <property type="protein sequence ID" value="KAA9029465.1"/>
    <property type="molecule type" value="Genomic_DNA"/>
</dbReference>
<keyword evidence="6" id="KW-1185">Reference proteome</keyword>
<evidence type="ECO:0000256" key="2">
    <source>
        <dbReference type="ARBA" id="ARBA00023125"/>
    </source>
</evidence>
<dbReference type="PANTHER" id="PTHR44688:SF16">
    <property type="entry name" value="DNA-BINDING TRANSCRIPTIONAL ACTIVATOR DEVR_DOSR"/>
    <property type="match status" value="1"/>
</dbReference>
<keyword evidence="1" id="KW-0805">Transcription regulation</keyword>
<comment type="caution">
    <text evidence="5">The sequence shown here is derived from an EMBL/GenBank/DDBJ whole genome shotgun (WGS) entry which is preliminary data.</text>
</comment>
<dbReference type="PROSITE" id="PS50043">
    <property type="entry name" value="HTH_LUXR_2"/>
    <property type="match status" value="1"/>
</dbReference>
<dbReference type="GO" id="GO:0006355">
    <property type="term" value="P:regulation of DNA-templated transcription"/>
    <property type="evidence" value="ECO:0007669"/>
    <property type="project" value="InterPro"/>
</dbReference>
<name>A0A5J5I6C5_9BACI</name>
<keyword evidence="2" id="KW-0238">DNA-binding</keyword>
<proteinExistence type="predicted"/>
<dbReference type="PANTHER" id="PTHR44688">
    <property type="entry name" value="DNA-BINDING TRANSCRIPTIONAL ACTIVATOR DEVR_DOSR"/>
    <property type="match status" value="1"/>
</dbReference>
<accession>A0A5J5I6C5</accession>
<dbReference type="InterPro" id="IPR036388">
    <property type="entry name" value="WH-like_DNA-bd_sf"/>
</dbReference>
<sequence length="183" mass="21357">MESEYEELRQEKNILEAFAFKSHTGFILLDQDYKVIYMNRAVWDIYNETAIYKNIESLVEDIISGLLSPFSRSSKLKLLGYKINIIGHQEPFLSKVSRFAILIERNNDETLQESEILINLTTREKEVYFHLKKGCTYKEIAEKLFISINTVNKHIKNIYRKLGVNSRASLQAPLLWNDSSSRS</sequence>
<dbReference type="InterPro" id="IPR016032">
    <property type="entry name" value="Sig_transdc_resp-reg_C-effctor"/>
</dbReference>
<dbReference type="OrthoDB" id="2612750at2"/>
<organism evidence="5 6">
    <name type="scientific">Niallia endozanthoxylica</name>
    <dbReference type="NCBI Taxonomy" id="2036016"/>
    <lineage>
        <taxon>Bacteria</taxon>
        <taxon>Bacillati</taxon>
        <taxon>Bacillota</taxon>
        <taxon>Bacilli</taxon>
        <taxon>Bacillales</taxon>
        <taxon>Bacillaceae</taxon>
        <taxon>Niallia</taxon>
    </lineage>
</organism>
<dbReference type="SMART" id="SM00421">
    <property type="entry name" value="HTH_LUXR"/>
    <property type="match status" value="1"/>
</dbReference>
<dbReference type="Proteomes" id="UP000326671">
    <property type="component" value="Unassembled WGS sequence"/>
</dbReference>
<dbReference type="PROSITE" id="PS00622">
    <property type="entry name" value="HTH_LUXR_1"/>
    <property type="match status" value="1"/>
</dbReference>
<feature type="domain" description="HTH luxR-type" evidence="4">
    <location>
        <begin position="113"/>
        <end position="178"/>
    </location>
</feature>
<gene>
    <name evidence="5" type="ORF">F4V44_03165</name>
</gene>
<reference evidence="5 6" key="1">
    <citation type="submission" date="2019-09" db="EMBL/GenBank/DDBJ databases">
        <title>Whole genome sequences of isolates from the Mars Exploration Rovers.</title>
        <authorList>
            <person name="Seuylemezian A."/>
            <person name="Vaishampayan P."/>
        </authorList>
    </citation>
    <scope>NUCLEOTIDE SEQUENCE [LARGE SCALE GENOMIC DNA]</scope>
    <source>
        <strain evidence="5 6">MER_TA_151</strain>
    </source>
</reference>
<evidence type="ECO:0000259" key="4">
    <source>
        <dbReference type="PROSITE" id="PS50043"/>
    </source>
</evidence>
<dbReference type="InterPro" id="IPR000792">
    <property type="entry name" value="Tscrpt_reg_LuxR_C"/>
</dbReference>
<evidence type="ECO:0000313" key="5">
    <source>
        <dbReference type="EMBL" id="KAA9029465.1"/>
    </source>
</evidence>
<dbReference type="SUPFAM" id="SSF46894">
    <property type="entry name" value="C-terminal effector domain of the bipartite response regulators"/>
    <property type="match status" value="1"/>
</dbReference>
<dbReference type="GO" id="GO:0003677">
    <property type="term" value="F:DNA binding"/>
    <property type="evidence" value="ECO:0007669"/>
    <property type="project" value="UniProtKB-KW"/>
</dbReference>
<dbReference type="SUPFAM" id="SSF55785">
    <property type="entry name" value="PYP-like sensor domain (PAS domain)"/>
    <property type="match status" value="1"/>
</dbReference>
<dbReference type="AlphaFoldDB" id="A0A5J5I6C5"/>
<protein>
    <submittedName>
        <fullName evidence="5">Helix-turn-helix transcriptional regulator</fullName>
    </submittedName>
</protein>
<evidence type="ECO:0000256" key="3">
    <source>
        <dbReference type="ARBA" id="ARBA00023163"/>
    </source>
</evidence>
<dbReference type="InterPro" id="IPR035965">
    <property type="entry name" value="PAS-like_dom_sf"/>
</dbReference>
<dbReference type="PRINTS" id="PR00038">
    <property type="entry name" value="HTHLUXR"/>
</dbReference>
<evidence type="ECO:0000313" key="6">
    <source>
        <dbReference type="Proteomes" id="UP000326671"/>
    </source>
</evidence>
<evidence type="ECO:0000256" key="1">
    <source>
        <dbReference type="ARBA" id="ARBA00023015"/>
    </source>
</evidence>
<dbReference type="Gene3D" id="1.10.10.10">
    <property type="entry name" value="Winged helix-like DNA-binding domain superfamily/Winged helix DNA-binding domain"/>
    <property type="match status" value="1"/>
</dbReference>
<dbReference type="CDD" id="cd06170">
    <property type="entry name" value="LuxR_C_like"/>
    <property type="match status" value="1"/>
</dbReference>